<evidence type="ECO:0000313" key="7">
    <source>
        <dbReference type="Proteomes" id="UP000184513"/>
    </source>
</evidence>
<accession>A0A1M7IXP1</accession>
<keyword evidence="4" id="KW-0175">Coiled coil</keyword>
<dbReference type="PANTHER" id="PTHR30408">
    <property type="entry name" value="TYPE-1 RESTRICTION ENZYME ECOKI SPECIFICITY PROTEIN"/>
    <property type="match status" value="1"/>
</dbReference>
<protein>
    <submittedName>
        <fullName evidence="6">Type I restriction enzyme, S subunit</fullName>
    </submittedName>
</protein>
<dbReference type="Gene3D" id="3.90.220.20">
    <property type="entry name" value="DNA methylase specificity domains"/>
    <property type="match status" value="2"/>
</dbReference>
<feature type="coiled-coil region" evidence="4">
    <location>
        <begin position="188"/>
        <end position="219"/>
    </location>
</feature>
<dbReference type="OrthoDB" id="667970at2"/>
<dbReference type="STRING" id="388280.SAMN04488057_101505"/>
<evidence type="ECO:0000256" key="2">
    <source>
        <dbReference type="ARBA" id="ARBA00022747"/>
    </source>
</evidence>
<evidence type="ECO:0000256" key="3">
    <source>
        <dbReference type="ARBA" id="ARBA00023125"/>
    </source>
</evidence>
<organism evidence="6 7">
    <name type="scientific">Cyclobacterium lianum</name>
    <dbReference type="NCBI Taxonomy" id="388280"/>
    <lineage>
        <taxon>Bacteria</taxon>
        <taxon>Pseudomonadati</taxon>
        <taxon>Bacteroidota</taxon>
        <taxon>Cytophagia</taxon>
        <taxon>Cytophagales</taxon>
        <taxon>Cyclobacteriaceae</taxon>
        <taxon>Cyclobacterium</taxon>
    </lineage>
</organism>
<dbReference type="AlphaFoldDB" id="A0A1M7IXP1"/>
<feature type="domain" description="Type I restriction modification DNA specificity" evidence="5">
    <location>
        <begin position="294"/>
        <end position="416"/>
    </location>
</feature>
<reference evidence="6 7" key="1">
    <citation type="submission" date="2016-11" db="EMBL/GenBank/DDBJ databases">
        <authorList>
            <person name="Jaros S."/>
            <person name="Januszkiewicz K."/>
            <person name="Wedrychowicz H."/>
        </authorList>
    </citation>
    <scope>NUCLEOTIDE SEQUENCE [LARGE SCALE GENOMIC DNA]</scope>
    <source>
        <strain evidence="6 7">CGMCC 1.6102</strain>
    </source>
</reference>
<feature type="domain" description="Type I restriction modification DNA specificity" evidence="5">
    <location>
        <begin position="20"/>
        <end position="206"/>
    </location>
</feature>
<comment type="similarity">
    <text evidence="1">Belongs to the type-I restriction system S methylase family.</text>
</comment>
<evidence type="ECO:0000256" key="1">
    <source>
        <dbReference type="ARBA" id="ARBA00010923"/>
    </source>
</evidence>
<dbReference type="CDD" id="cd17256">
    <property type="entry name" value="RMtype1_S_EcoJA65PI-TRD1-CR1_like"/>
    <property type="match status" value="1"/>
</dbReference>
<evidence type="ECO:0000313" key="6">
    <source>
        <dbReference type="EMBL" id="SHM45445.1"/>
    </source>
</evidence>
<evidence type="ECO:0000256" key="4">
    <source>
        <dbReference type="SAM" id="Coils"/>
    </source>
</evidence>
<dbReference type="InterPro" id="IPR052021">
    <property type="entry name" value="Type-I_RS_S_subunit"/>
</dbReference>
<dbReference type="GO" id="GO:0009307">
    <property type="term" value="P:DNA restriction-modification system"/>
    <property type="evidence" value="ECO:0007669"/>
    <property type="project" value="UniProtKB-KW"/>
</dbReference>
<sequence>MKKYESYKSTKIEFLDEIPEHWEEKRLRFLGYLYGGLTGKSAKDFDQPDNDDNKYYIPFTNIAGNLKINPDKLQHVVIEEDDKQNEVKVGDLFFLMSSEDYDDVGGSAVLTEELPETYLNSFCKGLRLTSSKIYPEYLNYHLHSKQLRHNLLIEANGFTRINLKVGKVQDLYVAFPNKQEQTAIATYLDRKTADIDELIADKKRLLELYEEEKTAIINELVTGKKVWNGHAWAEPAEVKDSGIEWIGEIPEHWEVKKVRHLVLKVGSGITPSGGASVYKLSGIPLLRSQNIHFDGLRLDDVAYITEDIHESMKNSQVLSGDVLLNITGASIGRAYFVESWLGEANVNQHVCILRPNSETDTRFLYFILRSNIGQEQIRIEQTGSGREGLNFEALKNFILPFLSIEEQQSIVRHIETECERIDTQVARTKKLIDLLKEYREALISEVVTGKIKVV</sequence>
<dbReference type="PANTHER" id="PTHR30408:SF12">
    <property type="entry name" value="TYPE I RESTRICTION ENZYME MJAVIII SPECIFICITY SUBUNIT"/>
    <property type="match status" value="1"/>
</dbReference>
<dbReference type="SUPFAM" id="SSF116734">
    <property type="entry name" value="DNA methylase specificity domain"/>
    <property type="match status" value="2"/>
</dbReference>
<proteinExistence type="inferred from homology"/>
<dbReference type="Pfam" id="PF01420">
    <property type="entry name" value="Methylase_S"/>
    <property type="match status" value="2"/>
</dbReference>
<dbReference type="Proteomes" id="UP000184513">
    <property type="component" value="Unassembled WGS sequence"/>
</dbReference>
<keyword evidence="7" id="KW-1185">Reference proteome</keyword>
<dbReference type="InterPro" id="IPR044946">
    <property type="entry name" value="Restrct_endonuc_typeI_TRD_sf"/>
</dbReference>
<dbReference type="RefSeq" id="WP_073091334.1">
    <property type="nucleotide sequence ID" value="NZ_FRCY01000001.1"/>
</dbReference>
<dbReference type="GO" id="GO:0003677">
    <property type="term" value="F:DNA binding"/>
    <property type="evidence" value="ECO:0007669"/>
    <property type="project" value="UniProtKB-KW"/>
</dbReference>
<evidence type="ECO:0000259" key="5">
    <source>
        <dbReference type="Pfam" id="PF01420"/>
    </source>
</evidence>
<dbReference type="EMBL" id="FRCY01000001">
    <property type="protein sequence ID" value="SHM45445.1"/>
    <property type="molecule type" value="Genomic_DNA"/>
</dbReference>
<keyword evidence="2" id="KW-0680">Restriction system</keyword>
<name>A0A1M7IXP1_9BACT</name>
<gene>
    <name evidence="6" type="ORF">SAMN04488057_101505</name>
</gene>
<dbReference type="InterPro" id="IPR000055">
    <property type="entry name" value="Restrct_endonuc_typeI_TRD"/>
</dbReference>
<keyword evidence="3" id="KW-0238">DNA-binding</keyword>